<evidence type="ECO:0000259" key="10">
    <source>
        <dbReference type="Pfam" id="PF16875"/>
    </source>
</evidence>
<dbReference type="EMBL" id="LRRQ01000048">
    <property type="protein sequence ID" value="OAM90793.1"/>
    <property type="molecule type" value="Genomic_DNA"/>
</dbReference>
<dbReference type="GO" id="GO:0016052">
    <property type="term" value="P:carbohydrate catabolic process"/>
    <property type="evidence" value="ECO:0007669"/>
    <property type="project" value="InterPro"/>
</dbReference>
<dbReference type="InterPro" id="IPR002252">
    <property type="entry name" value="Glyco_hydro_36"/>
</dbReference>
<evidence type="ECO:0000256" key="6">
    <source>
        <dbReference type="PIRSR" id="PIRSR005536-1"/>
    </source>
</evidence>
<dbReference type="FunFam" id="3.20.20.70:FF:000118">
    <property type="entry name" value="Alpha-galactosidase"/>
    <property type="match status" value="1"/>
</dbReference>
<evidence type="ECO:0000313" key="11">
    <source>
        <dbReference type="EMBL" id="OAM90793.1"/>
    </source>
</evidence>
<keyword evidence="4 5" id="KW-0326">Glycosidase</keyword>
<dbReference type="InterPro" id="IPR038417">
    <property type="entry name" value="Alpga-gal_N_sf"/>
</dbReference>
<keyword evidence="3 5" id="KW-0378">Hydrolase</keyword>
<dbReference type="PRINTS" id="PR00743">
    <property type="entry name" value="GLHYDRLASE36"/>
</dbReference>
<proteinExistence type="inferred from homology"/>
<dbReference type="InterPro" id="IPR013780">
    <property type="entry name" value="Glyco_hydro_b"/>
</dbReference>
<comment type="catalytic activity">
    <reaction evidence="1 5">
        <text>Hydrolysis of terminal, non-reducing alpha-D-galactose residues in alpha-D-galactosides, including galactose oligosaccharides, galactomannans and galactolipids.</text>
        <dbReference type="EC" id="3.2.1.22"/>
    </reaction>
</comment>
<dbReference type="Gene3D" id="2.70.98.60">
    <property type="entry name" value="alpha-galactosidase from lactobacil brevis"/>
    <property type="match status" value="1"/>
</dbReference>
<dbReference type="InterPro" id="IPR050985">
    <property type="entry name" value="Alpha-glycosidase_related"/>
</dbReference>
<feature type="chain" id="PRO_5008089119" description="Alpha-galactosidase" evidence="8">
    <location>
        <begin position="32"/>
        <end position="729"/>
    </location>
</feature>
<sequence>MKHKATIRKSAPSALFLFLATLLSPVSSSLAREGVIIAGENGKSWGILTRSAVYHLAVSPRGEVNALWFGNSLQPAGQAKPQGPEIPVRGGQVSDMPVLEVVFPDGVRDIELEYKTHELLEIDGSQTLKIIQRDKYYPLEVASFIRALPEYDMIEKWVEVANTGAEGVIRVENLLSGSMFLPKDIYELTHYSGAWGHELVPQTTELTQGVKTLQVRDFKSYGSSSFLVRPKGETGANEGKAWFGTLCYSGNWRVDFQKSFSGTVQIAGGINFWDQEINLQPGQTFATPRMLFGYTEQGSAGVTTAMVSYTREKILPAALRDRLRPVLYNSWYATTFDVNEAQQLALAKVAAELGVEMFVIDDGWFKGRKDGSAGLGDWTVDRGKFPDGLAPMIKKINAMGLDFGIWVEPEMVSPDSDLYRAHPDWVLHFPNRERHHGKRPQLMLNLAREDVWQYLYKSLRDLLAENNIKFVKWDANKALSDAGFPSAPAGEQRAVRIRYVENLYRLVETLRAEFPGVWFENCSSGGGRIDPGMMARFDCNWPSDISDPVDRIFIHDSYLALFPACTMVTWVAEKDRHRRSLPLEYKFDVCMAGVLGVGCDISKWDDSQRRLARGKIAQYKRIRETVQKGGASRLVSPHDENRSILQYTSADGRNAVVFVYNLAEYPENTVSGTRRSPLVRLRGLLPGATYQIKEMKGHFTGKYLMDAGVAFPVKGAYRSGVFEIMAASK</sequence>
<dbReference type="RefSeq" id="WP_068769347.1">
    <property type="nucleotide sequence ID" value="NZ_CP109796.1"/>
</dbReference>
<dbReference type="Gene3D" id="2.60.40.1180">
    <property type="entry name" value="Golgi alpha-mannosidase II"/>
    <property type="match status" value="1"/>
</dbReference>
<evidence type="ECO:0000256" key="7">
    <source>
        <dbReference type="PIRSR" id="PIRSR005536-2"/>
    </source>
</evidence>
<dbReference type="Pfam" id="PF02065">
    <property type="entry name" value="Melibiase"/>
    <property type="match status" value="1"/>
</dbReference>
<feature type="domain" description="Glycosyl hydrolase family 36 N-terminal" evidence="10">
    <location>
        <begin position="84"/>
        <end position="280"/>
    </location>
</feature>
<evidence type="ECO:0000256" key="2">
    <source>
        <dbReference type="ARBA" id="ARBA00012755"/>
    </source>
</evidence>
<evidence type="ECO:0000256" key="3">
    <source>
        <dbReference type="ARBA" id="ARBA00022801"/>
    </source>
</evidence>
<keyword evidence="8" id="KW-0732">Signal</keyword>
<feature type="binding site" evidence="7">
    <location>
        <begin position="361"/>
        <end position="362"/>
    </location>
    <ligand>
        <name>substrate</name>
    </ligand>
</feature>
<dbReference type="PANTHER" id="PTHR43053:SF3">
    <property type="entry name" value="ALPHA-GALACTOSIDASE C-RELATED"/>
    <property type="match status" value="1"/>
</dbReference>
<dbReference type="Pfam" id="PF16875">
    <property type="entry name" value="Glyco_hydro_36N"/>
    <property type="match status" value="1"/>
</dbReference>
<dbReference type="SUPFAM" id="SSF51445">
    <property type="entry name" value="(Trans)glycosidases"/>
    <property type="match status" value="1"/>
</dbReference>
<organism evidence="11 12">
    <name type="scientific">Termitidicoccus mucosus</name>
    <dbReference type="NCBI Taxonomy" id="1184151"/>
    <lineage>
        <taxon>Bacteria</taxon>
        <taxon>Pseudomonadati</taxon>
        <taxon>Verrucomicrobiota</taxon>
        <taxon>Opitutia</taxon>
        <taxon>Opitutales</taxon>
        <taxon>Opitutaceae</taxon>
        <taxon>Termitidicoccus</taxon>
    </lineage>
</organism>
<comment type="caution">
    <text evidence="11">The sequence shown here is derived from an EMBL/GenBank/DDBJ whole genome shotgun (WGS) entry which is preliminary data.</text>
</comment>
<comment type="similarity">
    <text evidence="5">Belongs to the glycosyl hydrolase.</text>
</comment>
<dbReference type="InterPro" id="IPR013785">
    <property type="entry name" value="Aldolase_TIM"/>
</dbReference>
<dbReference type="OrthoDB" id="9758822at2"/>
<dbReference type="Pfam" id="PF16874">
    <property type="entry name" value="Glyco_hydro_36C"/>
    <property type="match status" value="1"/>
</dbReference>
<dbReference type="STRING" id="1184151.AW736_06300"/>
<dbReference type="PANTHER" id="PTHR43053">
    <property type="entry name" value="GLYCOSIDASE FAMILY 31"/>
    <property type="match status" value="1"/>
</dbReference>
<feature type="binding site" evidence="7">
    <location>
        <begin position="472"/>
        <end position="476"/>
    </location>
    <ligand>
        <name>substrate</name>
    </ligand>
</feature>
<evidence type="ECO:0000259" key="9">
    <source>
        <dbReference type="Pfam" id="PF16874"/>
    </source>
</evidence>
<dbReference type="PIRSF" id="PIRSF005536">
    <property type="entry name" value="Agal"/>
    <property type="match status" value="1"/>
</dbReference>
<accession>A0A178ILM6</accession>
<dbReference type="Gene3D" id="3.20.20.70">
    <property type="entry name" value="Aldolase class I"/>
    <property type="match status" value="1"/>
</dbReference>
<reference evidence="11 12" key="1">
    <citation type="submission" date="2016-01" db="EMBL/GenBank/DDBJ databases">
        <title>High potential of lignocellulose degradation of a new Verrucomicrobia species.</title>
        <authorList>
            <person name="Wang Y."/>
            <person name="Shi Y."/>
            <person name="Qiu Z."/>
            <person name="Liu S."/>
            <person name="Yang H."/>
        </authorList>
    </citation>
    <scope>NUCLEOTIDE SEQUENCE [LARGE SCALE GENOMIC DNA]</scope>
    <source>
        <strain evidence="11 12">TSB47</strain>
    </source>
</reference>
<feature type="domain" description="Glycosyl hydrolase family 36 C-terminal" evidence="9">
    <location>
        <begin position="645"/>
        <end position="723"/>
    </location>
</feature>
<dbReference type="AlphaFoldDB" id="A0A178ILM6"/>
<evidence type="ECO:0000313" key="12">
    <source>
        <dbReference type="Proteomes" id="UP000078486"/>
    </source>
</evidence>
<dbReference type="InterPro" id="IPR031705">
    <property type="entry name" value="Glyco_hydro_36_C"/>
</dbReference>
<feature type="binding site" evidence="7">
    <location>
        <position position="522"/>
    </location>
    <ligand>
        <name>substrate</name>
    </ligand>
</feature>
<evidence type="ECO:0000256" key="5">
    <source>
        <dbReference type="PIRNR" id="PIRNR005536"/>
    </source>
</evidence>
<evidence type="ECO:0000256" key="1">
    <source>
        <dbReference type="ARBA" id="ARBA00001255"/>
    </source>
</evidence>
<keyword evidence="12" id="KW-1185">Reference proteome</keyword>
<dbReference type="InterPro" id="IPR017853">
    <property type="entry name" value="GH"/>
</dbReference>
<dbReference type="Proteomes" id="UP000078486">
    <property type="component" value="Unassembled WGS sequence"/>
</dbReference>
<gene>
    <name evidence="11" type="ORF">AW736_06300</name>
</gene>
<dbReference type="InterPro" id="IPR031704">
    <property type="entry name" value="Glyco_hydro_36_N"/>
</dbReference>
<feature type="binding site" evidence="7">
    <location>
        <position position="544"/>
    </location>
    <ligand>
        <name>substrate</name>
    </ligand>
</feature>
<evidence type="ECO:0000256" key="4">
    <source>
        <dbReference type="ARBA" id="ARBA00023295"/>
    </source>
</evidence>
<dbReference type="EC" id="3.2.1.22" evidence="2 5"/>
<feature type="binding site" evidence="7">
    <location>
        <position position="195"/>
    </location>
    <ligand>
        <name>substrate</name>
    </ligand>
</feature>
<dbReference type="GO" id="GO:0004557">
    <property type="term" value="F:alpha-galactosidase activity"/>
    <property type="evidence" value="ECO:0007669"/>
    <property type="project" value="UniProtKB-UniRule"/>
</dbReference>
<evidence type="ECO:0000256" key="8">
    <source>
        <dbReference type="SAM" id="SignalP"/>
    </source>
</evidence>
<feature type="active site" description="Nucleophile" evidence="6">
    <location>
        <position position="474"/>
    </location>
</feature>
<feature type="signal peptide" evidence="8">
    <location>
        <begin position="1"/>
        <end position="31"/>
    </location>
</feature>
<feature type="binding site" evidence="7">
    <location>
        <position position="439"/>
    </location>
    <ligand>
        <name>substrate</name>
    </ligand>
</feature>
<dbReference type="CDD" id="cd14791">
    <property type="entry name" value="GH36"/>
    <property type="match status" value="1"/>
</dbReference>
<feature type="active site" description="Proton donor" evidence="6">
    <location>
        <position position="544"/>
    </location>
</feature>
<name>A0A178ILM6_9BACT</name>
<protein>
    <recommendedName>
        <fullName evidence="2 5">Alpha-galactosidase</fullName>
        <ecNumber evidence="2 5">3.2.1.22</ecNumber>
    </recommendedName>
</protein>